<dbReference type="Gene3D" id="4.10.91.20">
    <property type="match status" value="1"/>
</dbReference>
<dbReference type="Proteomes" id="UP001249822">
    <property type="component" value="Unassembled WGS sequence"/>
</dbReference>
<dbReference type="Pfam" id="PF00199">
    <property type="entry name" value="Catalase"/>
    <property type="match status" value="1"/>
</dbReference>
<evidence type="ECO:0000256" key="1">
    <source>
        <dbReference type="ARBA" id="ARBA00012314"/>
    </source>
</evidence>
<dbReference type="Gene3D" id="2.40.180.10">
    <property type="entry name" value="Catalase core domain"/>
    <property type="match status" value="1"/>
</dbReference>
<dbReference type="PANTHER" id="PTHR11465:SF61">
    <property type="entry name" value="CATALASE"/>
    <property type="match status" value="1"/>
</dbReference>
<dbReference type="PANTHER" id="PTHR11465">
    <property type="entry name" value="CATALASE"/>
    <property type="match status" value="1"/>
</dbReference>
<protein>
    <recommendedName>
        <fullName evidence="1">catalase</fullName>
        <ecNumber evidence="1">1.11.1.6</ecNumber>
    </recommendedName>
</protein>
<reference evidence="3" key="1">
    <citation type="journal article" date="2023" name="Front. Microbiol.">
        <title>Genomic characterization of carbapenem-resistant Klebsiella oxytoca complex in China: a multi-center study.</title>
        <authorList>
            <person name="Wan W."/>
            <person name="Yang X."/>
            <person name="Yu H."/>
            <person name="Wang M."/>
            <person name="Jia W."/>
            <person name="Huang B."/>
            <person name="Qu F."/>
            <person name="Shan B."/>
            <person name="Tang Y.W."/>
            <person name="Chen L."/>
            <person name="Du H."/>
        </authorList>
    </citation>
    <scope>NUCLEOTIDE SEQUENCE</scope>
    <source>
        <strain evidence="3">HD1688</strain>
    </source>
</reference>
<dbReference type="InterPro" id="IPR024708">
    <property type="entry name" value="Catalase_AS"/>
</dbReference>
<dbReference type="PROSITE" id="PS51402">
    <property type="entry name" value="CATALASE_3"/>
    <property type="match status" value="1"/>
</dbReference>
<feature type="domain" description="Catalase core" evidence="2">
    <location>
        <begin position="7"/>
        <end position="85"/>
    </location>
</feature>
<dbReference type="EMBL" id="JAQSKY010000001">
    <property type="protein sequence ID" value="MDS7897391.1"/>
    <property type="molecule type" value="Genomic_DNA"/>
</dbReference>
<evidence type="ECO:0000313" key="3">
    <source>
        <dbReference type="EMBL" id="MDS7897391.1"/>
    </source>
</evidence>
<dbReference type="GO" id="GO:0020037">
    <property type="term" value="F:heme binding"/>
    <property type="evidence" value="ECO:0007669"/>
    <property type="project" value="InterPro"/>
</dbReference>
<keyword evidence="3" id="KW-0575">Peroxidase</keyword>
<reference evidence="3" key="2">
    <citation type="submission" date="2023-01" db="EMBL/GenBank/DDBJ databases">
        <authorList>
            <person name="Du H."/>
            <person name="Wan W."/>
        </authorList>
    </citation>
    <scope>NUCLEOTIDE SEQUENCE</scope>
    <source>
        <strain evidence="3">HD1688</strain>
    </source>
</reference>
<dbReference type="InterPro" id="IPR018028">
    <property type="entry name" value="Catalase"/>
</dbReference>
<dbReference type="GO" id="GO:0042542">
    <property type="term" value="P:response to hydrogen peroxide"/>
    <property type="evidence" value="ECO:0007669"/>
    <property type="project" value="TreeGrafter"/>
</dbReference>
<dbReference type="EC" id="1.11.1.6" evidence="1"/>
<dbReference type="PROSITE" id="PS00438">
    <property type="entry name" value="CATALASE_2"/>
    <property type="match status" value="1"/>
</dbReference>
<dbReference type="GO" id="GO:0005737">
    <property type="term" value="C:cytoplasm"/>
    <property type="evidence" value="ECO:0007669"/>
    <property type="project" value="TreeGrafter"/>
</dbReference>
<dbReference type="SUPFAM" id="SSF56634">
    <property type="entry name" value="Heme-dependent catalase-like"/>
    <property type="match status" value="1"/>
</dbReference>
<organism evidence="3 4">
    <name type="scientific">Klebsiella michiganensis</name>
    <dbReference type="NCBI Taxonomy" id="1134687"/>
    <lineage>
        <taxon>Bacteria</taxon>
        <taxon>Pseudomonadati</taxon>
        <taxon>Pseudomonadota</taxon>
        <taxon>Gammaproteobacteria</taxon>
        <taxon>Enterobacterales</taxon>
        <taxon>Enterobacteriaceae</taxon>
        <taxon>Klebsiella/Raoultella group</taxon>
        <taxon>Klebsiella</taxon>
    </lineage>
</organism>
<gene>
    <name evidence="3" type="ORF">PTQ40_00080</name>
</gene>
<sequence>MSKKGLTTAAGAPVVDNNNVVTAGPRGPMLLQDVWFLEKLAHFDREVIPERRMHAKGSGAYGKLTITRDITRYMLRGKSFDITGKRRNLTGIRGITGFTLFGYLIPVKEKLSRSAKLLILLLKSLHRSKGGVQNQFYHTSK</sequence>
<dbReference type="InterPro" id="IPR020835">
    <property type="entry name" value="Catalase_sf"/>
</dbReference>
<accession>A0AB35PMY5</accession>
<evidence type="ECO:0000259" key="2">
    <source>
        <dbReference type="Pfam" id="PF00199"/>
    </source>
</evidence>
<dbReference type="GO" id="GO:0042744">
    <property type="term" value="P:hydrogen peroxide catabolic process"/>
    <property type="evidence" value="ECO:0007669"/>
    <property type="project" value="TreeGrafter"/>
</dbReference>
<keyword evidence="3" id="KW-0560">Oxidoreductase</keyword>
<comment type="caution">
    <text evidence="3">The sequence shown here is derived from an EMBL/GenBank/DDBJ whole genome shotgun (WGS) entry which is preliminary data.</text>
</comment>
<dbReference type="GO" id="GO:0004096">
    <property type="term" value="F:catalase activity"/>
    <property type="evidence" value="ECO:0007669"/>
    <property type="project" value="UniProtKB-EC"/>
</dbReference>
<proteinExistence type="predicted"/>
<dbReference type="AlphaFoldDB" id="A0AB35PMY5"/>
<name>A0AB35PMY5_9ENTR</name>
<evidence type="ECO:0000313" key="4">
    <source>
        <dbReference type="Proteomes" id="UP001249822"/>
    </source>
</evidence>
<dbReference type="InterPro" id="IPR011614">
    <property type="entry name" value="Catalase_core"/>
</dbReference>